<keyword evidence="3" id="KW-1003">Cell membrane</keyword>
<feature type="transmembrane region" description="Helical" evidence="9">
    <location>
        <begin position="62"/>
        <end position="85"/>
    </location>
</feature>
<protein>
    <submittedName>
        <fullName evidence="10">Branched-chain amino acid ABC transporter permease</fullName>
    </submittedName>
</protein>
<evidence type="ECO:0000256" key="3">
    <source>
        <dbReference type="ARBA" id="ARBA00022475"/>
    </source>
</evidence>
<dbReference type="RefSeq" id="WP_094807545.1">
    <property type="nucleotide sequence ID" value="NZ_NEVT01000007.1"/>
</dbReference>
<dbReference type="PANTHER" id="PTHR11795">
    <property type="entry name" value="BRANCHED-CHAIN AMINO ACID TRANSPORT SYSTEM PERMEASE PROTEIN LIVH"/>
    <property type="match status" value="1"/>
</dbReference>
<gene>
    <name evidence="10" type="ORF">CAL24_18700</name>
</gene>
<accession>A0A261VI90</accession>
<feature type="transmembrane region" description="Helical" evidence="9">
    <location>
        <begin position="141"/>
        <end position="161"/>
    </location>
</feature>
<evidence type="ECO:0000256" key="6">
    <source>
        <dbReference type="ARBA" id="ARBA00022989"/>
    </source>
</evidence>
<proteinExistence type="inferred from homology"/>
<dbReference type="InterPro" id="IPR052157">
    <property type="entry name" value="BCAA_transport_permease"/>
</dbReference>
<keyword evidence="2" id="KW-0813">Transport</keyword>
<keyword evidence="6 9" id="KW-1133">Transmembrane helix</keyword>
<keyword evidence="4 9" id="KW-0812">Transmembrane</keyword>
<evidence type="ECO:0000313" key="11">
    <source>
        <dbReference type="Proteomes" id="UP000215633"/>
    </source>
</evidence>
<comment type="similarity">
    <text evidence="8">Belongs to the binding-protein-dependent transport system permease family. LivHM subfamily.</text>
</comment>
<dbReference type="AlphaFoldDB" id="A0A261VI90"/>
<name>A0A261VI90_9BORD</name>
<keyword evidence="7 9" id="KW-0472">Membrane</keyword>
<feature type="transmembrane region" description="Helical" evidence="9">
    <location>
        <begin position="97"/>
        <end position="121"/>
    </location>
</feature>
<dbReference type="PANTHER" id="PTHR11795:SF442">
    <property type="entry name" value="ABC TRANSPORTER ATP-BINDING PROTEIN"/>
    <property type="match status" value="1"/>
</dbReference>
<reference evidence="11" key="1">
    <citation type="submission" date="2017-05" db="EMBL/GenBank/DDBJ databases">
        <title>Complete and WGS of Bordetella genogroups.</title>
        <authorList>
            <person name="Spilker T."/>
            <person name="Lipuma J."/>
        </authorList>
    </citation>
    <scope>NUCLEOTIDE SEQUENCE [LARGE SCALE GENOMIC DNA]</scope>
    <source>
        <strain evidence="11">AU8256</strain>
    </source>
</reference>
<evidence type="ECO:0000313" key="10">
    <source>
        <dbReference type="EMBL" id="OZI73866.1"/>
    </source>
</evidence>
<comment type="subcellular location">
    <subcellularLocation>
        <location evidence="1">Cell membrane</location>
        <topology evidence="1">Multi-pass membrane protein</topology>
    </subcellularLocation>
</comment>
<dbReference type="CDD" id="cd06582">
    <property type="entry name" value="TM_PBP1_LivH_like"/>
    <property type="match status" value="1"/>
</dbReference>
<evidence type="ECO:0000256" key="7">
    <source>
        <dbReference type="ARBA" id="ARBA00023136"/>
    </source>
</evidence>
<dbReference type="GO" id="GO:0006865">
    <property type="term" value="P:amino acid transport"/>
    <property type="evidence" value="ECO:0007669"/>
    <property type="project" value="UniProtKB-KW"/>
</dbReference>
<keyword evidence="5" id="KW-0029">Amino-acid transport</keyword>
<organism evidence="10 11">
    <name type="scientific">Bordetella genomosp. 2</name>
    <dbReference type="NCBI Taxonomy" id="1983456"/>
    <lineage>
        <taxon>Bacteria</taxon>
        <taxon>Pseudomonadati</taxon>
        <taxon>Pseudomonadota</taxon>
        <taxon>Betaproteobacteria</taxon>
        <taxon>Burkholderiales</taxon>
        <taxon>Alcaligenaceae</taxon>
        <taxon>Bordetella</taxon>
    </lineage>
</organism>
<dbReference type="GO" id="GO:0005886">
    <property type="term" value="C:plasma membrane"/>
    <property type="evidence" value="ECO:0007669"/>
    <property type="project" value="UniProtKB-SubCell"/>
</dbReference>
<feature type="transmembrane region" description="Helical" evidence="9">
    <location>
        <begin position="225"/>
        <end position="252"/>
    </location>
</feature>
<dbReference type="Proteomes" id="UP000215633">
    <property type="component" value="Unassembled WGS sequence"/>
</dbReference>
<evidence type="ECO:0000256" key="9">
    <source>
        <dbReference type="SAM" id="Phobius"/>
    </source>
</evidence>
<evidence type="ECO:0000256" key="8">
    <source>
        <dbReference type="ARBA" id="ARBA00037998"/>
    </source>
</evidence>
<evidence type="ECO:0000256" key="2">
    <source>
        <dbReference type="ARBA" id="ARBA00022448"/>
    </source>
</evidence>
<dbReference type="InterPro" id="IPR001851">
    <property type="entry name" value="ABC_transp_permease"/>
</dbReference>
<evidence type="ECO:0000256" key="1">
    <source>
        <dbReference type="ARBA" id="ARBA00004651"/>
    </source>
</evidence>
<feature type="transmembrane region" description="Helical" evidence="9">
    <location>
        <begin position="193"/>
        <end position="213"/>
    </location>
</feature>
<feature type="transmembrane region" description="Helical" evidence="9">
    <location>
        <begin position="12"/>
        <end position="32"/>
    </location>
</feature>
<evidence type="ECO:0000256" key="5">
    <source>
        <dbReference type="ARBA" id="ARBA00022970"/>
    </source>
</evidence>
<evidence type="ECO:0000256" key="4">
    <source>
        <dbReference type="ARBA" id="ARBA00022692"/>
    </source>
</evidence>
<feature type="transmembrane region" description="Helical" evidence="9">
    <location>
        <begin position="272"/>
        <end position="295"/>
    </location>
</feature>
<dbReference type="GO" id="GO:0022857">
    <property type="term" value="F:transmembrane transporter activity"/>
    <property type="evidence" value="ECO:0007669"/>
    <property type="project" value="InterPro"/>
</dbReference>
<sequence>MNGSLLLSQFLNGLQLGALLFLLASGLTLIFGIMNFINLAHGSLYMIGAFLGASAYNASGSFGFAILAAVCGSGLVGVALERVVARPLYRHDHLYQVLATFGLMMFFNELASVIWGSRPYYAAIPPALRGSVAVFGTDYPVYRLLIVGVGALVAAGAWFLIQRTRFGMLTRAGASNAPMASVLGANVDRLKTLLFLLGAALAGLAGALAGPILSVQSGMGEPVLILALVVIVVGGIGSVRGTLVAALLIAMIDTLGRAFLPDLLRSAFDSSVANAVGPALASMLIYILMAVVLAFRPHGLIFAARR</sequence>
<keyword evidence="11" id="KW-1185">Reference proteome</keyword>
<comment type="caution">
    <text evidence="10">The sequence shown here is derived from an EMBL/GenBank/DDBJ whole genome shotgun (WGS) entry which is preliminary data.</text>
</comment>
<dbReference type="EMBL" id="NEVT01000007">
    <property type="protein sequence ID" value="OZI73866.1"/>
    <property type="molecule type" value="Genomic_DNA"/>
</dbReference>
<dbReference type="Pfam" id="PF02653">
    <property type="entry name" value="BPD_transp_2"/>
    <property type="match status" value="1"/>
</dbReference>